<protein>
    <submittedName>
        <fullName evidence="1">Uncharacterized protein</fullName>
    </submittedName>
</protein>
<gene>
    <name evidence="1" type="ORF">Ate02nite_93710</name>
</gene>
<reference evidence="1" key="1">
    <citation type="submission" date="2021-01" db="EMBL/GenBank/DDBJ databases">
        <title>Whole genome shotgun sequence of Actinoplanes tereljensis NBRC 105297.</title>
        <authorList>
            <person name="Komaki H."/>
            <person name="Tamura T."/>
        </authorList>
    </citation>
    <scope>NUCLEOTIDE SEQUENCE</scope>
    <source>
        <strain evidence="1">NBRC 105297</strain>
    </source>
</reference>
<dbReference type="Proteomes" id="UP000623608">
    <property type="component" value="Unassembled WGS sequence"/>
</dbReference>
<comment type="caution">
    <text evidence="1">The sequence shown here is derived from an EMBL/GenBank/DDBJ whole genome shotgun (WGS) entry which is preliminary data.</text>
</comment>
<evidence type="ECO:0000313" key="1">
    <source>
        <dbReference type="EMBL" id="GIF26641.1"/>
    </source>
</evidence>
<keyword evidence="2" id="KW-1185">Reference proteome</keyword>
<organism evidence="1 2">
    <name type="scientific">Paractinoplanes tereljensis</name>
    <dbReference type="NCBI Taxonomy" id="571912"/>
    <lineage>
        <taxon>Bacteria</taxon>
        <taxon>Bacillati</taxon>
        <taxon>Actinomycetota</taxon>
        <taxon>Actinomycetes</taxon>
        <taxon>Micromonosporales</taxon>
        <taxon>Micromonosporaceae</taxon>
        <taxon>Paractinoplanes</taxon>
    </lineage>
</organism>
<name>A0A919NWK2_9ACTN</name>
<accession>A0A919NWK2</accession>
<evidence type="ECO:0000313" key="2">
    <source>
        <dbReference type="Proteomes" id="UP000623608"/>
    </source>
</evidence>
<dbReference type="EMBL" id="BOMY01000062">
    <property type="protein sequence ID" value="GIF26641.1"/>
    <property type="molecule type" value="Genomic_DNA"/>
</dbReference>
<proteinExistence type="predicted"/>
<sequence length="171" mass="19390">MACTIGDHRLVTDLPWDDVKQWFNPAENGSAPDVIVAGTTLTHWQLVLDLIRSRGWPCRYERGDRETAVPDSAADLFPGEDREPRTLLTVWPDPDLEWMIRPQAMVEILSDVDLHQIQGQQRLDAFCRFLRTLGDAVQKDVFVYSEGDNTYPPMMTYDAAAGRVAFLAGPW</sequence>
<dbReference type="AlphaFoldDB" id="A0A919NWK2"/>